<keyword evidence="1" id="KW-0175">Coiled coil</keyword>
<organism evidence="2 3">
    <name type="scientific">Batillaria attramentaria</name>
    <dbReference type="NCBI Taxonomy" id="370345"/>
    <lineage>
        <taxon>Eukaryota</taxon>
        <taxon>Metazoa</taxon>
        <taxon>Spiralia</taxon>
        <taxon>Lophotrochozoa</taxon>
        <taxon>Mollusca</taxon>
        <taxon>Gastropoda</taxon>
        <taxon>Caenogastropoda</taxon>
        <taxon>Sorbeoconcha</taxon>
        <taxon>Cerithioidea</taxon>
        <taxon>Batillariidae</taxon>
        <taxon>Batillaria</taxon>
    </lineage>
</organism>
<dbReference type="EMBL" id="JACVVK020000193">
    <property type="protein sequence ID" value="KAK7485535.1"/>
    <property type="molecule type" value="Genomic_DNA"/>
</dbReference>
<feature type="coiled-coil region" evidence="1">
    <location>
        <begin position="57"/>
        <end position="84"/>
    </location>
</feature>
<name>A0ABD0KEI8_9CAEN</name>
<gene>
    <name evidence="2" type="ORF">BaRGS_00023223</name>
</gene>
<dbReference type="Proteomes" id="UP001519460">
    <property type="component" value="Unassembled WGS sequence"/>
</dbReference>
<evidence type="ECO:0000313" key="3">
    <source>
        <dbReference type="Proteomes" id="UP001519460"/>
    </source>
</evidence>
<proteinExistence type="predicted"/>
<dbReference type="AlphaFoldDB" id="A0ABD0KEI8"/>
<dbReference type="Gene3D" id="3.30.70.1820">
    <property type="entry name" value="L1 transposable element, RRM domain"/>
    <property type="match status" value="1"/>
</dbReference>
<evidence type="ECO:0000313" key="2">
    <source>
        <dbReference type="EMBL" id="KAK7485535.1"/>
    </source>
</evidence>
<accession>A0ABD0KEI8</accession>
<keyword evidence="3" id="KW-1185">Reference proteome</keyword>
<reference evidence="2 3" key="1">
    <citation type="journal article" date="2023" name="Sci. Data">
        <title>Genome assembly of the Korean intertidal mud-creeper Batillaria attramentaria.</title>
        <authorList>
            <person name="Patra A.K."/>
            <person name="Ho P.T."/>
            <person name="Jun S."/>
            <person name="Lee S.J."/>
            <person name="Kim Y."/>
            <person name="Won Y.J."/>
        </authorList>
    </citation>
    <scope>NUCLEOTIDE SEQUENCE [LARGE SCALE GENOMIC DNA]</scope>
    <source>
        <strain evidence="2">Wonlab-2016</strain>
    </source>
</reference>
<evidence type="ECO:0000256" key="1">
    <source>
        <dbReference type="SAM" id="Coils"/>
    </source>
</evidence>
<sequence>MEDQTKLQGENFERLSKKIDVNQSIIGKISQLQSDLSVLQDRLNTNTNDICDLKQADRDTRTRISDLEKEIDSLEAKIIDVLIEHSVRRTWSSDDIECAHRVGKDESKHPRPLIVRFSRWGDKMAVVQDTDLKQSLKGKGVKVAADLTKRQRAEIDRVRKDGKFGYYKNGRLHTEDRRNPEVS</sequence>
<comment type="caution">
    <text evidence="2">The sequence shown here is derived from an EMBL/GenBank/DDBJ whole genome shotgun (WGS) entry which is preliminary data.</text>
</comment>
<protein>
    <submittedName>
        <fullName evidence="2">Uncharacterized protein</fullName>
    </submittedName>
</protein>